<keyword evidence="3" id="KW-1185">Reference proteome</keyword>
<dbReference type="RefSeq" id="WP_271884168.1">
    <property type="nucleotide sequence ID" value="NZ_CP067136.1"/>
</dbReference>
<evidence type="ECO:0000256" key="1">
    <source>
        <dbReference type="SAM" id="MobiDB-lite"/>
    </source>
</evidence>
<gene>
    <name evidence="2" type="ORF">JHX87_13135</name>
</gene>
<dbReference type="Proteomes" id="UP001219349">
    <property type="component" value="Chromosome"/>
</dbReference>
<proteinExistence type="predicted"/>
<accession>A0ABY7SHQ9</accession>
<sequence>MIPLTPLPPQRKMDEEEFYALGDYGPRLLVLSLLARLSRQDAPGTKPQTKPYRQLRPMRHPL</sequence>
<evidence type="ECO:0000313" key="2">
    <source>
        <dbReference type="EMBL" id="WCR06429.1"/>
    </source>
</evidence>
<name>A0ABY7SHQ9_9RHOB</name>
<protein>
    <submittedName>
        <fullName evidence="2">Uncharacterized protein</fullName>
    </submittedName>
</protein>
<feature type="region of interest" description="Disordered" evidence="1">
    <location>
        <begin position="39"/>
        <end position="62"/>
    </location>
</feature>
<organism evidence="2 3">
    <name type="scientific">Paracoccus fistulariae</name>
    <dbReference type="NCBI Taxonomy" id="658446"/>
    <lineage>
        <taxon>Bacteria</taxon>
        <taxon>Pseudomonadati</taxon>
        <taxon>Pseudomonadota</taxon>
        <taxon>Alphaproteobacteria</taxon>
        <taxon>Rhodobacterales</taxon>
        <taxon>Paracoccaceae</taxon>
        <taxon>Paracoccus</taxon>
    </lineage>
</organism>
<evidence type="ECO:0000313" key="3">
    <source>
        <dbReference type="Proteomes" id="UP001219349"/>
    </source>
</evidence>
<dbReference type="EMBL" id="CP067136">
    <property type="protein sequence ID" value="WCR06429.1"/>
    <property type="molecule type" value="Genomic_DNA"/>
</dbReference>
<reference evidence="2 3" key="1">
    <citation type="submission" date="2021-01" db="EMBL/GenBank/DDBJ databases">
        <title>Biogeographic distribution of Paracoccus.</title>
        <authorList>
            <person name="Hollensteiner J."/>
            <person name="Leineberger J."/>
            <person name="Brinkhoff T."/>
            <person name="Daniel R."/>
        </authorList>
    </citation>
    <scope>NUCLEOTIDE SEQUENCE [LARGE SCALE GENOMIC DNA]</scope>
    <source>
        <strain evidence="2 3">KCTC 22803</strain>
    </source>
</reference>